<dbReference type="Proteomes" id="UP000612361">
    <property type="component" value="Unassembled WGS sequence"/>
</dbReference>
<reference evidence="2" key="1">
    <citation type="submission" date="2020-08" db="EMBL/GenBank/DDBJ databases">
        <title>Novel species isolated from subtropical streams in China.</title>
        <authorList>
            <person name="Lu H."/>
        </authorList>
    </citation>
    <scope>NUCLEOTIDE SEQUENCE</scope>
    <source>
        <strain evidence="2">CY7W</strain>
    </source>
</reference>
<name>A0A923I0C9_9BURK</name>
<protein>
    <submittedName>
        <fullName evidence="2">Uncharacterized protein</fullName>
    </submittedName>
</protein>
<keyword evidence="1" id="KW-0732">Signal</keyword>
<sequence>MSFSYFKRYVQGRGSCVLLVAFMLLNAGPAAAVEQIAAGFSGLKKGEKVVLMPTDVELFSMSAGGMNEPRADWTEAATRHFNLALLKKRSALGLVSLDLANEEADTFSDISALHAAVAQAINTHHFGHSGYNLPTKEGKLDWSMGEAVKPIQEKTQADYALFTWVRDSYASAERKAAMVAMAFLGVGLTGGTQLGYASLVDLRTGRVVWFNRLISSTGDLREEDKAKDTVDSLLNKFPTPQ</sequence>
<evidence type="ECO:0000256" key="1">
    <source>
        <dbReference type="SAM" id="SignalP"/>
    </source>
</evidence>
<proteinExistence type="predicted"/>
<evidence type="ECO:0000313" key="3">
    <source>
        <dbReference type="Proteomes" id="UP000612361"/>
    </source>
</evidence>
<dbReference type="AlphaFoldDB" id="A0A923I0C9"/>
<comment type="caution">
    <text evidence="2">The sequence shown here is derived from an EMBL/GenBank/DDBJ whole genome shotgun (WGS) entry which is preliminary data.</text>
</comment>
<keyword evidence="3" id="KW-1185">Reference proteome</keyword>
<gene>
    <name evidence="2" type="ORF">H8K47_01760</name>
</gene>
<dbReference type="RefSeq" id="WP_186879715.1">
    <property type="nucleotide sequence ID" value="NZ_JACOGG010000002.1"/>
</dbReference>
<feature type="chain" id="PRO_5037172538" evidence="1">
    <location>
        <begin position="33"/>
        <end position="241"/>
    </location>
</feature>
<feature type="signal peptide" evidence="1">
    <location>
        <begin position="1"/>
        <end position="32"/>
    </location>
</feature>
<evidence type="ECO:0000313" key="2">
    <source>
        <dbReference type="EMBL" id="MBC3934075.1"/>
    </source>
</evidence>
<organism evidence="2 3">
    <name type="scientific">Undibacterium rugosum</name>
    <dbReference type="NCBI Taxonomy" id="2762291"/>
    <lineage>
        <taxon>Bacteria</taxon>
        <taxon>Pseudomonadati</taxon>
        <taxon>Pseudomonadota</taxon>
        <taxon>Betaproteobacteria</taxon>
        <taxon>Burkholderiales</taxon>
        <taxon>Oxalobacteraceae</taxon>
        <taxon>Undibacterium</taxon>
    </lineage>
</organism>
<accession>A0A923I0C9</accession>
<dbReference type="EMBL" id="JACOGG010000002">
    <property type="protein sequence ID" value="MBC3934075.1"/>
    <property type="molecule type" value="Genomic_DNA"/>
</dbReference>